<dbReference type="Pfam" id="PF10691">
    <property type="entry name" value="DUF2497"/>
    <property type="match status" value="1"/>
</dbReference>
<sequence length="170" mass="17811">MGDMSREPSMEEILSSIRRVISRDESARATGGLRHAHATQSDTDDLTGDGEEAQDDVLELTEMSGVDMARRPSASTNEDKAGAAAFDSADLVSPTSAAASRQSIDALAAVLAGGRETVAPASAMANGDVTVQAMVEAALRPMLKQWLDANLPSIVERIVATEIARITGSR</sequence>
<evidence type="ECO:0000313" key="2">
    <source>
        <dbReference type="EMBL" id="QJQ31787.1"/>
    </source>
</evidence>
<accession>A0A6M4ARW2</accession>
<evidence type="ECO:0000313" key="3">
    <source>
        <dbReference type="Proteomes" id="UP000503018"/>
    </source>
</evidence>
<feature type="compositionally biased region" description="Acidic residues" evidence="1">
    <location>
        <begin position="42"/>
        <end position="53"/>
    </location>
</feature>
<organism evidence="2 3">
    <name type="scientific">Sphingomonas lacunae</name>
    <dbReference type="NCBI Taxonomy" id="2698828"/>
    <lineage>
        <taxon>Bacteria</taxon>
        <taxon>Pseudomonadati</taxon>
        <taxon>Pseudomonadota</taxon>
        <taxon>Alphaproteobacteria</taxon>
        <taxon>Sphingomonadales</taxon>
        <taxon>Sphingomonadaceae</taxon>
        <taxon>Sphingomonas</taxon>
    </lineage>
</organism>
<dbReference type="InterPro" id="IPR019632">
    <property type="entry name" value="DUF2497"/>
</dbReference>
<dbReference type="EMBL" id="CP053015">
    <property type="protein sequence ID" value="QJQ31787.1"/>
    <property type="molecule type" value="Genomic_DNA"/>
</dbReference>
<dbReference type="AlphaFoldDB" id="A0A6M4ARW2"/>
<dbReference type="Proteomes" id="UP000503018">
    <property type="component" value="Chromosome"/>
</dbReference>
<dbReference type="RefSeq" id="WP_169944225.1">
    <property type="nucleotide sequence ID" value="NZ_CP053015.1"/>
</dbReference>
<proteinExistence type="predicted"/>
<name>A0A6M4ARW2_9SPHN</name>
<dbReference type="KEGG" id="slan:GV829_04455"/>
<gene>
    <name evidence="2" type="ORF">GV829_04455</name>
</gene>
<protein>
    <submittedName>
        <fullName evidence="2">DUF2497 domain-containing protein</fullName>
    </submittedName>
</protein>
<feature type="region of interest" description="Disordered" evidence="1">
    <location>
        <begin position="25"/>
        <end position="53"/>
    </location>
</feature>
<reference evidence="2 3" key="1">
    <citation type="submission" date="2020-01" db="EMBL/GenBank/DDBJ databases">
        <title>Sphingomonas sp. strain CSW-10.</title>
        <authorList>
            <person name="Chen W.-M."/>
        </authorList>
    </citation>
    <scope>NUCLEOTIDE SEQUENCE [LARGE SCALE GENOMIC DNA]</scope>
    <source>
        <strain evidence="2 3">CSW-10</strain>
    </source>
</reference>
<keyword evidence="3" id="KW-1185">Reference proteome</keyword>
<evidence type="ECO:0000256" key="1">
    <source>
        <dbReference type="SAM" id="MobiDB-lite"/>
    </source>
</evidence>